<name>A0A3M0A6L4_9GAMM</name>
<reference evidence="2 3" key="1">
    <citation type="submission" date="2018-10" db="EMBL/GenBank/DDBJ databases">
        <title>Genomic Encyclopedia of Type Strains, Phase IV (KMG-IV): sequencing the most valuable type-strain genomes for metagenomic binning, comparative biology and taxonomic classification.</title>
        <authorList>
            <person name="Goeker M."/>
        </authorList>
    </citation>
    <scope>NUCLEOTIDE SEQUENCE [LARGE SCALE GENOMIC DNA]</scope>
    <source>
        <strain evidence="2 3">DSM 25080</strain>
    </source>
</reference>
<dbReference type="EMBL" id="REFJ01000003">
    <property type="protein sequence ID" value="RMA80237.1"/>
    <property type="molecule type" value="Genomic_DNA"/>
</dbReference>
<dbReference type="RefSeq" id="WP_121876913.1">
    <property type="nucleotide sequence ID" value="NZ_REFJ01000003.1"/>
</dbReference>
<dbReference type="Proteomes" id="UP000267187">
    <property type="component" value="Unassembled WGS sequence"/>
</dbReference>
<evidence type="ECO:0000313" key="3">
    <source>
        <dbReference type="Proteomes" id="UP000267187"/>
    </source>
</evidence>
<sequence>MELLNSEQQQEVSGGIFINPVTVMLAVRLVTYASPYVLSAAAATATAVGSAVGGYLASDGGE</sequence>
<feature type="transmembrane region" description="Helical" evidence="1">
    <location>
        <begin position="12"/>
        <end position="30"/>
    </location>
</feature>
<feature type="transmembrane region" description="Helical" evidence="1">
    <location>
        <begin position="36"/>
        <end position="57"/>
    </location>
</feature>
<protein>
    <submittedName>
        <fullName evidence="2">Uncharacterized protein</fullName>
    </submittedName>
</protein>
<proteinExistence type="predicted"/>
<dbReference type="AlphaFoldDB" id="A0A3M0A6L4"/>
<keyword evidence="1" id="KW-0472">Membrane</keyword>
<comment type="caution">
    <text evidence="2">The sequence shown here is derived from an EMBL/GenBank/DDBJ whole genome shotgun (WGS) entry which is preliminary data.</text>
</comment>
<keyword evidence="1" id="KW-1133">Transmembrane helix</keyword>
<evidence type="ECO:0000256" key="1">
    <source>
        <dbReference type="SAM" id="Phobius"/>
    </source>
</evidence>
<keyword evidence="3" id="KW-1185">Reference proteome</keyword>
<evidence type="ECO:0000313" key="2">
    <source>
        <dbReference type="EMBL" id="RMA80237.1"/>
    </source>
</evidence>
<gene>
    <name evidence="2" type="ORF">DFR27_1601</name>
</gene>
<accession>A0A3M0A6L4</accession>
<keyword evidence="1" id="KW-0812">Transmembrane</keyword>
<organism evidence="2 3">
    <name type="scientific">Umboniibacter marinipuniceus</name>
    <dbReference type="NCBI Taxonomy" id="569599"/>
    <lineage>
        <taxon>Bacteria</taxon>
        <taxon>Pseudomonadati</taxon>
        <taxon>Pseudomonadota</taxon>
        <taxon>Gammaproteobacteria</taxon>
        <taxon>Cellvibrionales</taxon>
        <taxon>Cellvibrionaceae</taxon>
        <taxon>Umboniibacter</taxon>
    </lineage>
</organism>